<dbReference type="OrthoDB" id="6775048at2759"/>
<keyword evidence="4 5" id="KW-0238">DNA-binding</keyword>
<feature type="domain" description="THAP-type" evidence="6">
    <location>
        <begin position="13"/>
        <end position="94"/>
    </location>
</feature>
<evidence type="ECO:0000256" key="4">
    <source>
        <dbReference type="ARBA" id="ARBA00023125"/>
    </source>
</evidence>
<evidence type="ECO:0000256" key="5">
    <source>
        <dbReference type="PROSITE-ProRule" id="PRU00309"/>
    </source>
</evidence>
<name>A0A4Y2P183_ARAVE</name>
<evidence type="ECO:0000256" key="1">
    <source>
        <dbReference type="ARBA" id="ARBA00022723"/>
    </source>
</evidence>
<evidence type="ECO:0000313" key="8">
    <source>
        <dbReference type="Proteomes" id="UP000499080"/>
    </source>
</evidence>
<dbReference type="AlphaFoldDB" id="A0A4Y2P183"/>
<gene>
    <name evidence="7" type="ORF">AVEN_208605_1</name>
</gene>
<dbReference type="PROSITE" id="PS50950">
    <property type="entry name" value="ZF_THAP"/>
    <property type="match status" value="1"/>
</dbReference>
<comment type="caution">
    <text evidence="7">The sequence shown here is derived from an EMBL/GenBank/DDBJ whole genome shotgun (WGS) entry which is preliminary data.</text>
</comment>
<evidence type="ECO:0000259" key="6">
    <source>
        <dbReference type="PROSITE" id="PS50950"/>
    </source>
</evidence>
<dbReference type="Proteomes" id="UP000499080">
    <property type="component" value="Unassembled WGS sequence"/>
</dbReference>
<evidence type="ECO:0000256" key="3">
    <source>
        <dbReference type="ARBA" id="ARBA00022833"/>
    </source>
</evidence>
<dbReference type="InterPro" id="IPR038441">
    <property type="entry name" value="THAP_Znf_sf"/>
</dbReference>
<evidence type="ECO:0000256" key="2">
    <source>
        <dbReference type="ARBA" id="ARBA00022771"/>
    </source>
</evidence>
<sequence length="162" mass="18121">MDATSKNAAYPKIRFRKGKRLCSVCETPGPSLFKIPQNENRYKKWFSALKWNVPPEKLKYILMNARLCGQHFSESCFSSTLRERLTKFACPQITENPPSTASDTLSALSSPRSHCTFVEVSGTEPSCSNNLISSTTSSHETNCHVQVTPKTRKIKALLSSVF</sequence>
<dbReference type="EMBL" id="BGPR01010021">
    <property type="protein sequence ID" value="GBN43806.1"/>
    <property type="molecule type" value="Genomic_DNA"/>
</dbReference>
<dbReference type="SMART" id="SM00692">
    <property type="entry name" value="DM3"/>
    <property type="match status" value="1"/>
</dbReference>
<keyword evidence="2 5" id="KW-0863">Zinc-finger</keyword>
<dbReference type="Pfam" id="PF05485">
    <property type="entry name" value="THAP"/>
    <property type="match status" value="1"/>
</dbReference>
<reference evidence="7 8" key="1">
    <citation type="journal article" date="2019" name="Sci. Rep.">
        <title>Orb-weaving spider Araneus ventricosus genome elucidates the spidroin gene catalogue.</title>
        <authorList>
            <person name="Kono N."/>
            <person name="Nakamura H."/>
            <person name="Ohtoshi R."/>
            <person name="Moran D.A.P."/>
            <person name="Shinohara A."/>
            <person name="Yoshida Y."/>
            <person name="Fujiwara M."/>
            <person name="Mori M."/>
            <person name="Tomita M."/>
            <person name="Arakawa K."/>
        </authorList>
    </citation>
    <scope>NUCLEOTIDE SEQUENCE [LARGE SCALE GENOMIC DNA]</scope>
</reference>
<dbReference type="GO" id="GO:0003677">
    <property type="term" value="F:DNA binding"/>
    <property type="evidence" value="ECO:0007669"/>
    <property type="project" value="UniProtKB-UniRule"/>
</dbReference>
<keyword evidence="8" id="KW-1185">Reference proteome</keyword>
<keyword evidence="1" id="KW-0479">Metal-binding</keyword>
<evidence type="ECO:0000313" key="7">
    <source>
        <dbReference type="EMBL" id="GBN43806.1"/>
    </source>
</evidence>
<proteinExistence type="predicted"/>
<dbReference type="SUPFAM" id="SSF57716">
    <property type="entry name" value="Glucocorticoid receptor-like (DNA-binding domain)"/>
    <property type="match status" value="1"/>
</dbReference>
<dbReference type="GO" id="GO:0008270">
    <property type="term" value="F:zinc ion binding"/>
    <property type="evidence" value="ECO:0007669"/>
    <property type="project" value="UniProtKB-KW"/>
</dbReference>
<accession>A0A4Y2P183</accession>
<keyword evidence="3" id="KW-0862">Zinc</keyword>
<dbReference type="SMART" id="SM00980">
    <property type="entry name" value="THAP"/>
    <property type="match status" value="1"/>
</dbReference>
<protein>
    <recommendedName>
        <fullName evidence="6">THAP-type domain-containing protein</fullName>
    </recommendedName>
</protein>
<organism evidence="7 8">
    <name type="scientific">Araneus ventricosus</name>
    <name type="common">Orbweaver spider</name>
    <name type="synonym">Epeira ventricosa</name>
    <dbReference type="NCBI Taxonomy" id="182803"/>
    <lineage>
        <taxon>Eukaryota</taxon>
        <taxon>Metazoa</taxon>
        <taxon>Ecdysozoa</taxon>
        <taxon>Arthropoda</taxon>
        <taxon>Chelicerata</taxon>
        <taxon>Arachnida</taxon>
        <taxon>Araneae</taxon>
        <taxon>Araneomorphae</taxon>
        <taxon>Entelegynae</taxon>
        <taxon>Araneoidea</taxon>
        <taxon>Araneidae</taxon>
        <taxon>Araneus</taxon>
    </lineage>
</organism>
<dbReference type="Gene3D" id="6.20.210.20">
    <property type="entry name" value="THAP domain"/>
    <property type="match status" value="1"/>
</dbReference>
<dbReference type="InterPro" id="IPR006612">
    <property type="entry name" value="THAP_Znf"/>
</dbReference>